<dbReference type="AlphaFoldDB" id="A0A4R7BAV6"/>
<evidence type="ECO:0000313" key="2">
    <source>
        <dbReference type="EMBL" id="TDR82090.1"/>
    </source>
</evidence>
<feature type="transmembrane region" description="Helical" evidence="1">
    <location>
        <begin position="327"/>
        <end position="345"/>
    </location>
</feature>
<proteinExistence type="predicted"/>
<name>A0A4R7BAV6_9NEIS</name>
<dbReference type="Proteomes" id="UP000295611">
    <property type="component" value="Unassembled WGS sequence"/>
</dbReference>
<dbReference type="GO" id="GO:0016740">
    <property type="term" value="F:transferase activity"/>
    <property type="evidence" value="ECO:0007669"/>
    <property type="project" value="UniProtKB-KW"/>
</dbReference>
<feature type="transmembrane region" description="Helical" evidence="1">
    <location>
        <begin position="304"/>
        <end position="321"/>
    </location>
</feature>
<protein>
    <submittedName>
        <fullName evidence="2">4-amino-4-deoxy-L-arabinose transferase-like glycosyltransferase</fullName>
    </submittedName>
</protein>
<keyword evidence="1" id="KW-1133">Transmembrane helix</keyword>
<evidence type="ECO:0000313" key="3">
    <source>
        <dbReference type="Proteomes" id="UP000295611"/>
    </source>
</evidence>
<accession>A0A4R7BAV6</accession>
<feature type="transmembrane region" description="Helical" evidence="1">
    <location>
        <begin position="394"/>
        <end position="416"/>
    </location>
</feature>
<dbReference type="EMBL" id="SNZP01000002">
    <property type="protein sequence ID" value="TDR82090.1"/>
    <property type="molecule type" value="Genomic_DNA"/>
</dbReference>
<gene>
    <name evidence="2" type="ORF">DFP86_102204</name>
</gene>
<sequence>MLTFSPDNRNNLPRPTEKPWVLLLLAFIWLWPSILGHDPWKPDEPYVLAVVLDMLKHGHWLVPTIQGSPWLENPPLYYWVASVFVRWLSPWLLAAHDAARLATPFFMAIALCCVGGAGRELIGRRHGRSAVLILIGCIGLIDTGHQMTSSAAGFAGFAAAFYALALCLRLPALSGALLGLGSTVLFLASSLLDVSLLWAVVLLLPVFPAWRNKRYATTVTMALLFGLPLMLVWPVAFLRYYPDLFALWWRDHALGEMAGFARPDFFHDFGYYFKTSLWYAWPAWPLAGWSLYRRRQLDQPMMQLPGLFFGVFIVLLTLSGVQATKNTMPLLLPLALMAAIELDSLRRGAAAALNWFGLMTFGFFGLLIWFGWAAMNFGWPARLAGRAHYFSPYYVPHVSVPMALCALFATLVWVWALTRRNLRGRQAVTNWVAGITLFWGLAGTLWLPWLDALKSYRPVVDDMVRQQPAAGGCISAEASDWMGRLSWQYYAGIELRTDPAANCPLRLVTRPRSERPDPDWQVLWQGSRPREDDEIFVLERRKNDR</sequence>
<reference evidence="2 3" key="1">
    <citation type="submission" date="2019-03" db="EMBL/GenBank/DDBJ databases">
        <title>Genomic Encyclopedia of Type Strains, Phase III (KMG-III): the genomes of soil and plant-associated and newly described type strains.</title>
        <authorList>
            <person name="Whitman W."/>
        </authorList>
    </citation>
    <scope>NUCLEOTIDE SEQUENCE [LARGE SCALE GENOMIC DNA]</scope>
    <source>
        <strain evidence="2 3">CECT 8976</strain>
    </source>
</reference>
<feature type="transmembrane region" description="Helical" evidence="1">
    <location>
        <begin position="184"/>
        <end position="207"/>
    </location>
</feature>
<feature type="transmembrane region" description="Helical" evidence="1">
    <location>
        <begin position="428"/>
        <end position="449"/>
    </location>
</feature>
<comment type="caution">
    <text evidence="2">The sequence shown here is derived from an EMBL/GenBank/DDBJ whole genome shotgun (WGS) entry which is preliminary data.</text>
</comment>
<organism evidence="2 3">
    <name type="scientific">Paludibacterium purpuratum</name>
    <dbReference type="NCBI Taxonomy" id="1144873"/>
    <lineage>
        <taxon>Bacteria</taxon>
        <taxon>Pseudomonadati</taxon>
        <taxon>Pseudomonadota</taxon>
        <taxon>Betaproteobacteria</taxon>
        <taxon>Neisseriales</taxon>
        <taxon>Chromobacteriaceae</taxon>
        <taxon>Paludibacterium</taxon>
    </lineage>
</organism>
<feature type="transmembrane region" description="Helical" evidence="1">
    <location>
        <begin position="151"/>
        <end position="172"/>
    </location>
</feature>
<dbReference type="RefSeq" id="WP_133678523.1">
    <property type="nucleotide sequence ID" value="NZ_SNZP01000002.1"/>
</dbReference>
<feature type="transmembrane region" description="Helical" evidence="1">
    <location>
        <begin position="219"/>
        <end position="241"/>
    </location>
</feature>
<dbReference type="OrthoDB" id="8556356at2"/>
<feature type="transmembrane region" description="Helical" evidence="1">
    <location>
        <begin position="271"/>
        <end position="292"/>
    </location>
</feature>
<keyword evidence="2" id="KW-0808">Transferase</keyword>
<feature type="transmembrane region" description="Helical" evidence="1">
    <location>
        <begin position="101"/>
        <end position="122"/>
    </location>
</feature>
<feature type="transmembrane region" description="Helical" evidence="1">
    <location>
        <begin position="352"/>
        <end position="374"/>
    </location>
</feature>
<evidence type="ECO:0000256" key="1">
    <source>
        <dbReference type="SAM" id="Phobius"/>
    </source>
</evidence>
<keyword evidence="1" id="KW-0472">Membrane</keyword>
<keyword evidence="3" id="KW-1185">Reference proteome</keyword>
<keyword evidence="1" id="KW-0812">Transmembrane</keyword>